<keyword evidence="3" id="KW-1185">Reference proteome</keyword>
<organism evidence="2 3">
    <name type="scientific">Leptosia nina</name>
    <dbReference type="NCBI Taxonomy" id="320188"/>
    <lineage>
        <taxon>Eukaryota</taxon>
        <taxon>Metazoa</taxon>
        <taxon>Ecdysozoa</taxon>
        <taxon>Arthropoda</taxon>
        <taxon>Hexapoda</taxon>
        <taxon>Insecta</taxon>
        <taxon>Pterygota</taxon>
        <taxon>Neoptera</taxon>
        <taxon>Endopterygota</taxon>
        <taxon>Lepidoptera</taxon>
        <taxon>Glossata</taxon>
        <taxon>Ditrysia</taxon>
        <taxon>Papilionoidea</taxon>
        <taxon>Pieridae</taxon>
        <taxon>Pierinae</taxon>
        <taxon>Leptosia</taxon>
    </lineage>
</organism>
<dbReference type="AlphaFoldDB" id="A0AAV1JYP4"/>
<protein>
    <submittedName>
        <fullName evidence="2">Uncharacterized protein</fullName>
    </submittedName>
</protein>
<sequence length="250" mass="27014">MPCQTHTVSGPIKKTSMSDDSSSDMMDLEESALVTDPHLETNLRRLREEERLLLEQQKAMEAAGNTDDIATLELLDALRLNQIKQHELMKQQAALAKRNARALGMDSARRDPRRRAPCNVRVNHLHSASAPDSIETDLVNFGVPTKGIGSTPLKGHKASLAGELRSAVNGYCVRRSIRAAAAAGHLSSAPHVLSPSDPHPAISPAALRCPRVRRVGILLAEYGAGVSQLVRHPPVTCDPPTSQLDLASDQ</sequence>
<evidence type="ECO:0000313" key="3">
    <source>
        <dbReference type="Proteomes" id="UP001497472"/>
    </source>
</evidence>
<dbReference type="Proteomes" id="UP001497472">
    <property type="component" value="Unassembled WGS sequence"/>
</dbReference>
<proteinExistence type="predicted"/>
<reference evidence="2 3" key="1">
    <citation type="submission" date="2023-11" db="EMBL/GenBank/DDBJ databases">
        <authorList>
            <person name="Okamura Y."/>
        </authorList>
    </citation>
    <scope>NUCLEOTIDE SEQUENCE [LARGE SCALE GENOMIC DNA]</scope>
</reference>
<comment type="caution">
    <text evidence="2">The sequence shown here is derived from an EMBL/GenBank/DDBJ whole genome shotgun (WGS) entry which is preliminary data.</text>
</comment>
<feature type="region of interest" description="Disordered" evidence="1">
    <location>
        <begin position="1"/>
        <end position="26"/>
    </location>
</feature>
<gene>
    <name evidence="2" type="ORF">LNINA_LOCUS12958</name>
</gene>
<dbReference type="EMBL" id="CAVLEF010000265">
    <property type="protein sequence ID" value="CAK1554006.1"/>
    <property type="molecule type" value="Genomic_DNA"/>
</dbReference>
<evidence type="ECO:0000313" key="2">
    <source>
        <dbReference type="EMBL" id="CAK1554006.1"/>
    </source>
</evidence>
<name>A0AAV1JYP4_9NEOP</name>
<evidence type="ECO:0000256" key="1">
    <source>
        <dbReference type="SAM" id="MobiDB-lite"/>
    </source>
</evidence>
<accession>A0AAV1JYP4</accession>